<dbReference type="EMBL" id="BPLF01000002">
    <property type="protein sequence ID" value="GIX63017.1"/>
    <property type="molecule type" value="Genomic_DNA"/>
</dbReference>
<name>A0AAV4LTB7_BABCB</name>
<dbReference type="GeneID" id="94194498"/>
<comment type="caution">
    <text evidence="1">The sequence shown here is derived from an EMBL/GenBank/DDBJ whole genome shotgun (WGS) entry which is preliminary data.</text>
</comment>
<organism evidence="1 2">
    <name type="scientific">Babesia caballi</name>
    <dbReference type="NCBI Taxonomy" id="5871"/>
    <lineage>
        <taxon>Eukaryota</taxon>
        <taxon>Sar</taxon>
        <taxon>Alveolata</taxon>
        <taxon>Apicomplexa</taxon>
        <taxon>Aconoidasida</taxon>
        <taxon>Piroplasmida</taxon>
        <taxon>Babesiidae</taxon>
        <taxon>Babesia</taxon>
    </lineage>
</organism>
<dbReference type="RefSeq" id="XP_067715086.1">
    <property type="nucleotide sequence ID" value="XM_067858985.1"/>
</dbReference>
<dbReference type="Proteomes" id="UP001497744">
    <property type="component" value="Unassembled WGS sequence"/>
</dbReference>
<sequence length="281" mass="29772">MGVSPPRRQCVRMERLPCQFPHPPAASWVVHHVGLRVVVGSIVVAVRVRSTVALAAENRTGLRLLGLAVAAELGVVPNGLLHVAGVLVNDEPKAARLVRGLVDDEVVAHDGAVLAEVVLELLLAHAVGNAAHKNAVHLLARRNQVTSALLLYRLLNVNNHVVDLVVGGEDGLHRRVIVKGHEAEAPGTPRGFVGHDLRVHYGSKLAEVVAQRFGSGAAIQSTRENLEGLEVALGESATRIAAEKIAPLGWAITCRGSRHGEASVPLSANGSAYTPLLRINR</sequence>
<evidence type="ECO:0000313" key="2">
    <source>
        <dbReference type="Proteomes" id="UP001497744"/>
    </source>
</evidence>
<reference evidence="1 2" key="1">
    <citation type="submission" date="2021-06" db="EMBL/GenBank/DDBJ databases">
        <title>Genome sequence of Babesia caballi.</title>
        <authorList>
            <person name="Yamagishi J."/>
            <person name="Kidaka T."/>
            <person name="Ochi A."/>
        </authorList>
    </citation>
    <scope>NUCLEOTIDE SEQUENCE [LARGE SCALE GENOMIC DNA]</scope>
    <source>
        <strain evidence="1">USDA-D6B2</strain>
    </source>
</reference>
<proteinExistence type="predicted"/>
<protein>
    <submittedName>
        <fullName evidence="1">Terpenoid synthase</fullName>
    </submittedName>
</protein>
<accession>A0AAV4LTB7</accession>
<evidence type="ECO:0000313" key="1">
    <source>
        <dbReference type="EMBL" id="GIX63017.1"/>
    </source>
</evidence>
<dbReference type="AlphaFoldDB" id="A0AAV4LTB7"/>
<gene>
    <name evidence="1" type="ORF">BcabD6B2_24520</name>
</gene>
<keyword evidence="2" id="KW-1185">Reference proteome</keyword>